<dbReference type="PANTHER" id="PTHR33388:SF2">
    <property type="entry name" value="PROTEIN SPOROCYTELESS"/>
    <property type="match status" value="1"/>
</dbReference>
<keyword evidence="1" id="KW-0678">Repressor</keyword>
<keyword evidence="6" id="KW-1185">Reference proteome</keyword>
<evidence type="ECO:0000256" key="1">
    <source>
        <dbReference type="ARBA" id="ARBA00022491"/>
    </source>
</evidence>
<dbReference type="Gramene" id="OE9A092366T1">
    <property type="protein sequence ID" value="OE9A092366C1"/>
    <property type="gene ID" value="OE9A092366"/>
</dbReference>
<dbReference type="PANTHER" id="PTHR33388">
    <property type="entry name" value="OS01G0212500 PROTEIN"/>
    <property type="match status" value="1"/>
</dbReference>
<accession>A0A8S0QTW8</accession>
<dbReference type="OrthoDB" id="1917522at2759"/>
<keyword evidence="2" id="KW-0805">Transcription regulation</keyword>
<dbReference type="GO" id="GO:0003700">
    <property type="term" value="F:DNA-binding transcription factor activity"/>
    <property type="evidence" value="ECO:0007669"/>
    <property type="project" value="InterPro"/>
</dbReference>
<sequence length="312" mass="33930">MATTVFMASDHSTNTNTNPQTSIHLPEDDDHQPIRHSTGRRKTKGNEAMGKKNKKPLRGMGVAQLEKLRAQEGLKNHTNQTLTMNPASLSNLALMNPNSVPMQFAKLGGFGTVNGGVGHMGSYQNQGFFGFQEQFQVDPFGVGGSKNSKELSSAPNGFKHYYEHCNLCHKKKRSNGETSGCSRAKSSMYMQMSPTGNCDFLGLNVGDNQSMNQENQEVGIQAPIIPHACYSVRNCQSGVEVVAFHRKGNSSTGTGTLLMEYEFFPGSRSTSNNEVGMMNLGVNSEASSYADVERETGFDASTSLDLSLKLSY</sequence>
<reference evidence="5 6" key="1">
    <citation type="submission" date="2019-12" db="EMBL/GenBank/DDBJ databases">
        <authorList>
            <person name="Alioto T."/>
            <person name="Alioto T."/>
            <person name="Gomez Garrido J."/>
        </authorList>
    </citation>
    <scope>NUCLEOTIDE SEQUENCE [LARGE SCALE GENOMIC DNA]</scope>
</reference>
<gene>
    <name evidence="5" type="ORF">OLEA9_A092366</name>
</gene>
<evidence type="ECO:0000313" key="6">
    <source>
        <dbReference type="Proteomes" id="UP000594638"/>
    </source>
</evidence>
<evidence type="ECO:0000256" key="4">
    <source>
        <dbReference type="SAM" id="MobiDB-lite"/>
    </source>
</evidence>
<evidence type="ECO:0000256" key="3">
    <source>
        <dbReference type="ARBA" id="ARBA00023163"/>
    </source>
</evidence>
<protein>
    <submittedName>
        <fullName evidence="5">Uncharacterized protein</fullName>
    </submittedName>
</protein>
<keyword evidence="3" id="KW-0804">Transcription</keyword>
<comment type="caution">
    <text evidence="5">The sequence shown here is derived from an EMBL/GenBank/DDBJ whole genome shotgun (WGS) entry which is preliminary data.</text>
</comment>
<evidence type="ECO:0000313" key="5">
    <source>
        <dbReference type="EMBL" id="CAA2969611.1"/>
    </source>
</evidence>
<dbReference type="Proteomes" id="UP000594638">
    <property type="component" value="Unassembled WGS sequence"/>
</dbReference>
<dbReference type="InterPro" id="IPR014855">
    <property type="entry name" value="NOZZLE"/>
</dbReference>
<feature type="compositionally biased region" description="Polar residues" evidence="4">
    <location>
        <begin position="10"/>
        <end position="23"/>
    </location>
</feature>
<dbReference type="EMBL" id="CACTIH010001946">
    <property type="protein sequence ID" value="CAA2969611.1"/>
    <property type="molecule type" value="Genomic_DNA"/>
</dbReference>
<dbReference type="Pfam" id="PF08744">
    <property type="entry name" value="NOZZLE"/>
    <property type="match status" value="1"/>
</dbReference>
<organism evidence="5 6">
    <name type="scientific">Olea europaea subsp. europaea</name>
    <dbReference type="NCBI Taxonomy" id="158383"/>
    <lineage>
        <taxon>Eukaryota</taxon>
        <taxon>Viridiplantae</taxon>
        <taxon>Streptophyta</taxon>
        <taxon>Embryophyta</taxon>
        <taxon>Tracheophyta</taxon>
        <taxon>Spermatophyta</taxon>
        <taxon>Magnoliopsida</taxon>
        <taxon>eudicotyledons</taxon>
        <taxon>Gunneridae</taxon>
        <taxon>Pentapetalae</taxon>
        <taxon>asterids</taxon>
        <taxon>lamiids</taxon>
        <taxon>Lamiales</taxon>
        <taxon>Oleaceae</taxon>
        <taxon>Oleeae</taxon>
        <taxon>Olea</taxon>
    </lineage>
</organism>
<evidence type="ECO:0000256" key="2">
    <source>
        <dbReference type="ARBA" id="ARBA00023015"/>
    </source>
</evidence>
<feature type="region of interest" description="Disordered" evidence="4">
    <location>
        <begin position="1"/>
        <end position="56"/>
    </location>
</feature>
<proteinExistence type="predicted"/>
<dbReference type="InterPro" id="IPR040356">
    <property type="entry name" value="SPEAR"/>
</dbReference>
<dbReference type="AlphaFoldDB" id="A0A8S0QTW8"/>
<name>A0A8S0QTW8_OLEEU</name>